<proteinExistence type="predicted"/>
<evidence type="ECO:0000313" key="2">
    <source>
        <dbReference type="EMBL" id="OTF95024.1"/>
    </source>
</evidence>
<accession>A0A251S872</accession>
<dbReference type="AlphaFoldDB" id="A0A251S872"/>
<sequence>MKVTYNQPLFRFMLIVSVILGGNHSKYTEVHDLCCKRCGCGVWVGCSGDEDLFLA</sequence>
<dbReference type="EMBL" id="CM007904">
    <property type="protein sequence ID" value="OTF95024.1"/>
    <property type="molecule type" value="Genomic_DNA"/>
</dbReference>
<protein>
    <submittedName>
        <fullName evidence="2">Uncharacterized protein</fullName>
    </submittedName>
</protein>
<organism evidence="2 3">
    <name type="scientific">Helianthus annuus</name>
    <name type="common">Common sunflower</name>
    <dbReference type="NCBI Taxonomy" id="4232"/>
    <lineage>
        <taxon>Eukaryota</taxon>
        <taxon>Viridiplantae</taxon>
        <taxon>Streptophyta</taxon>
        <taxon>Embryophyta</taxon>
        <taxon>Tracheophyta</taxon>
        <taxon>Spermatophyta</taxon>
        <taxon>Magnoliopsida</taxon>
        <taxon>eudicotyledons</taxon>
        <taxon>Gunneridae</taxon>
        <taxon>Pentapetalae</taxon>
        <taxon>asterids</taxon>
        <taxon>campanulids</taxon>
        <taxon>Asterales</taxon>
        <taxon>Asteraceae</taxon>
        <taxon>Asteroideae</taxon>
        <taxon>Heliantheae alliance</taxon>
        <taxon>Heliantheae</taxon>
        <taxon>Helianthus</taxon>
    </lineage>
</organism>
<name>A0A251S872_HELAN</name>
<keyword evidence="1" id="KW-0732">Signal</keyword>
<gene>
    <name evidence="2" type="ORF">HannXRQ_Chr15g0478531</name>
</gene>
<dbReference type="Proteomes" id="UP000215914">
    <property type="component" value="Chromosome 15"/>
</dbReference>
<evidence type="ECO:0000256" key="1">
    <source>
        <dbReference type="SAM" id="SignalP"/>
    </source>
</evidence>
<dbReference type="InParanoid" id="A0A251S872"/>
<feature type="signal peptide" evidence="1">
    <location>
        <begin position="1"/>
        <end position="25"/>
    </location>
</feature>
<feature type="chain" id="PRO_5012468124" evidence="1">
    <location>
        <begin position="26"/>
        <end position="55"/>
    </location>
</feature>
<keyword evidence="3" id="KW-1185">Reference proteome</keyword>
<reference evidence="3" key="1">
    <citation type="journal article" date="2017" name="Nature">
        <title>The sunflower genome provides insights into oil metabolism, flowering and Asterid evolution.</title>
        <authorList>
            <person name="Badouin H."/>
            <person name="Gouzy J."/>
            <person name="Grassa C.J."/>
            <person name="Murat F."/>
            <person name="Staton S.E."/>
            <person name="Cottret L."/>
            <person name="Lelandais-Briere C."/>
            <person name="Owens G.L."/>
            <person name="Carrere S."/>
            <person name="Mayjonade B."/>
            <person name="Legrand L."/>
            <person name="Gill N."/>
            <person name="Kane N.C."/>
            <person name="Bowers J.E."/>
            <person name="Hubner S."/>
            <person name="Bellec A."/>
            <person name="Berard A."/>
            <person name="Berges H."/>
            <person name="Blanchet N."/>
            <person name="Boniface M.C."/>
            <person name="Brunel D."/>
            <person name="Catrice O."/>
            <person name="Chaidir N."/>
            <person name="Claudel C."/>
            <person name="Donnadieu C."/>
            <person name="Faraut T."/>
            <person name="Fievet G."/>
            <person name="Helmstetter N."/>
            <person name="King M."/>
            <person name="Knapp S.J."/>
            <person name="Lai Z."/>
            <person name="Le Paslier M.C."/>
            <person name="Lippi Y."/>
            <person name="Lorenzon L."/>
            <person name="Mandel J.R."/>
            <person name="Marage G."/>
            <person name="Marchand G."/>
            <person name="Marquand E."/>
            <person name="Bret-Mestries E."/>
            <person name="Morien E."/>
            <person name="Nambeesan S."/>
            <person name="Nguyen T."/>
            <person name="Pegot-Espagnet P."/>
            <person name="Pouilly N."/>
            <person name="Raftis F."/>
            <person name="Sallet E."/>
            <person name="Schiex T."/>
            <person name="Thomas J."/>
            <person name="Vandecasteele C."/>
            <person name="Vares D."/>
            <person name="Vear F."/>
            <person name="Vautrin S."/>
            <person name="Crespi M."/>
            <person name="Mangin B."/>
            <person name="Burke J.M."/>
            <person name="Salse J."/>
            <person name="Munos S."/>
            <person name="Vincourt P."/>
            <person name="Rieseberg L.H."/>
            <person name="Langlade N.B."/>
        </authorList>
    </citation>
    <scope>NUCLEOTIDE SEQUENCE [LARGE SCALE GENOMIC DNA]</scope>
    <source>
        <strain evidence="3">cv. SF193</strain>
    </source>
</reference>
<evidence type="ECO:0000313" key="3">
    <source>
        <dbReference type="Proteomes" id="UP000215914"/>
    </source>
</evidence>